<keyword evidence="4 9" id="KW-0812">Transmembrane</keyword>
<dbReference type="InterPro" id="IPR018764">
    <property type="entry name" value="RskA_C"/>
</dbReference>
<evidence type="ECO:0000256" key="1">
    <source>
        <dbReference type="ARBA" id="ARBA00004167"/>
    </source>
</evidence>
<keyword evidence="6 9" id="KW-0472">Membrane</keyword>
<dbReference type="GO" id="GO:0005886">
    <property type="term" value="C:plasma membrane"/>
    <property type="evidence" value="ECO:0007669"/>
    <property type="project" value="UniProtKB-SubCell"/>
</dbReference>
<dbReference type="OrthoDB" id="1420916at2"/>
<dbReference type="PANTHER" id="PTHR37461">
    <property type="entry name" value="ANTI-SIGMA-K FACTOR RSKA"/>
    <property type="match status" value="1"/>
</dbReference>
<dbReference type="InterPro" id="IPR051474">
    <property type="entry name" value="Anti-sigma-K/W_factor"/>
</dbReference>
<dbReference type="Proteomes" id="UP000228535">
    <property type="component" value="Unassembled WGS sequence"/>
</dbReference>
<proteinExistence type="predicted"/>
<gene>
    <name evidence="11" type="ORF">CLV45_1479</name>
</gene>
<evidence type="ECO:0000256" key="5">
    <source>
        <dbReference type="ARBA" id="ARBA00022989"/>
    </source>
</evidence>
<dbReference type="EMBL" id="PGFA01000001">
    <property type="protein sequence ID" value="PJJ60054.1"/>
    <property type="molecule type" value="Genomic_DNA"/>
</dbReference>
<comment type="caution">
    <text evidence="11">The sequence shown here is derived from an EMBL/GenBank/DDBJ whole genome shotgun (WGS) entry which is preliminary data.</text>
</comment>
<dbReference type="RefSeq" id="WP_100335720.1">
    <property type="nucleotide sequence ID" value="NZ_PGFA01000001.1"/>
</dbReference>
<organism evidence="11 12">
    <name type="scientific">Hymenobacter chitinivorans DSM 11115</name>
    <dbReference type="NCBI Taxonomy" id="1121954"/>
    <lineage>
        <taxon>Bacteria</taxon>
        <taxon>Pseudomonadati</taxon>
        <taxon>Bacteroidota</taxon>
        <taxon>Cytophagia</taxon>
        <taxon>Cytophagales</taxon>
        <taxon>Hymenobacteraceae</taxon>
        <taxon>Hymenobacter</taxon>
    </lineage>
</organism>
<comment type="subcellular location">
    <subcellularLocation>
        <location evidence="2">Cell membrane</location>
    </subcellularLocation>
    <subcellularLocation>
        <location evidence="1">Membrane</location>
        <topology evidence="1">Single-pass membrane protein</topology>
    </subcellularLocation>
</comment>
<accession>A0A2M9BQ30</accession>
<dbReference type="PANTHER" id="PTHR37461:SF1">
    <property type="entry name" value="ANTI-SIGMA-K FACTOR RSKA"/>
    <property type="match status" value="1"/>
</dbReference>
<dbReference type="AlphaFoldDB" id="A0A2M9BQ30"/>
<evidence type="ECO:0000256" key="4">
    <source>
        <dbReference type="ARBA" id="ARBA00022692"/>
    </source>
</evidence>
<evidence type="ECO:0000256" key="9">
    <source>
        <dbReference type="SAM" id="Phobius"/>
    </source>
</evidence>
<feature type="transmembrane region" description="Helical" evidence="9">
    <location>
        <begin position="117"/>
        <end position="137"/>
    </location>
</feature>
<evidence type="ECO:0000256" key="2">
    <source>
        <dbReference type="ARBA" id="ARBA00004236"/>
    </source>
</evidence>
<reference evidence="11 12" key="1">
    <citation type="submission" date="2017-11" db="EMBL/GenBank/DDBJ databases">
        <title>Genomic Encyclopedia of Archaeal and Bacterial Type Strains, Phase II (KMG-II): From Individual Species to Whole Genera.</title>
        <authorList>
            <person name="Goeker M."/>
        </authorList>
    </citation>
    <scope>NUCLEOTIDE SEQUENCE [LARGE SCALE GENOMIC DNA]</scope>
    <source>
        <strain evidence="11 12">DSM 11115</strain>
    </source>
</reference>
<dbReference type="GO" id="GO:0016989">
    <property type="term" value="F:sigma factor antagonist activity"/>
    <property type="evidence" value="ECO:0007669"/>
    <property type="project" value="TreeGrafter"/>
</dbReference>
<name>A0A2M9BQ30_9BACT</name>
<feature type="domain" description="Anti-sigma K factor RskA C-terminal" evidence="10">
    <location>
        <begin position="119"/>
        <end position="282"/>
    </location>
</feature>
<dbReference type="Pfam" id="PF10099">
    <property type="entry name" value="RskA_C"/>
    <property type="match status" value="1"/>
</dbReference>
<sequence>MNIQEYIESGILEEYALGVLDEAQRAEVERYAAEYPEVRQELDLVQQGLETYAQAHAQNPPDGMRERVLTGWQAAIRQEETAPAPTPVAAAPAPEPVVRPISSAPVAEEAPAAGFNWMMAASVALLVLSAAANLILYNRWKDSETQLVALQADQSRVASTMQAVEKRLDTRTQELAVLRSEQFRQVELAGTPTAPQAKARVLYNVATKAVYVDVRNLPALPEGKQYQLWAMDKGKPVDAGVLAAATTAGDSLQQMKDVASAEAFAMTVEPAGGSENPTLSTMTVLGKF</sequence>
<evidence type="ECO:0000313" key="12">
    <source>
        <dbReference type="Proteomes" id="UP000228535"/>
    </source>
</evidence>
<evidence type="ECO:0000256" key="3">
    <source>
        <dbReference type="ARBA" id="ARBA00022475"/>
    </source>
</evidence>
<evidence type="ECO:0000256" key="7">
    <source>
        <dbReference type="ARBA" id="ARBA00029829"/>
    </source>
</evidence>
<protein>
    <recommendedName>
        <fullName evidence="8">Regulator of SigK</fullName>
    </recommendedName>
    <alternativeName>
        <fullName evidence="7">Sigma-K anti-sigma factor RskA</fullName>
    </alternativeName>
</protein>
<keyword evidence="3" id="KW-1003">Cell membrane</keyword>
<dbReference type="GO" id="GO:0006417">
    <property type="term" value="P:regulation of translation"/>
    <property type="evidence" value="ECO:0007669"/>
    <property type="project" value="TreeGrafter"/>
</dbReference>
<dbReference type="InterPro" id="IPR041916">
    <property type="entry name" value="Anti_sigma_zinc_sf"/>
</dbReference>
<keyword evidence="5 9" id="KW-1133">Transmembrane helix</keyword>
<evidence type="ECO:0000256" key="6">
    <source>
        <dbReference type="ARBA" id="ARBA00023136"/>
    </source>
</evidence>
<keyword evidence="12" id="KW-1185">Reference proteome</keyword>
<evidence type="ECO:0000259" key="10">
    <source>
        <dbReference type="Pfam" id="PF10099"/>
    </source>
</evidence>
<dbReference type="Gene3D" id="1.10.10.1320">
    <property type="entry name" value="Anti-sigma factor, zinc-finger domain"/>
    <property type="match status" value="1"/>
</dbReference>
<evidence type="ECO:0000313" key="11">
    <source>
        <dbReference type="EMBL" id="PJJ60054.1"/>
    </source>
</evidence>
<evidence type="ECO:0000256" key="8">
    <source>
        <dbReference type="ARBA" id="ARBA00030803"/>
    </source>
</evidence>